<organism evidence="3 4">
    <name type="scientific">Miscanthus lutarioriparius</name>
    <dbReference type="NCBI Taxonomy" id="422564"/>
    <lineage>
        <taxon>Eukaryota</taxon>
        <taxon>Viridiplantae</taxon>
        <taxon>Streptophyta</taxon>
        <taxon>Embryophyta</taxon>
        <taxon>Tracheophyta</taxon>
        <taxon>Spermatophyta</taxon>
        <taxon>Magnoliopsida</taxon>
        <taxon>Liliopsida</taxon>
        <taxon>Poales</taxon>
        <taxon>Poaceae</taxon>
        <taxon>PACMAD clade</taxon>
        <taxon>Panicoideae</taxon>
        <taxon>Andropogonodae</taxon>
        <taxon>Andropogoneae</taxon>
        <taxon>Saccharinae</taxon>
        <taxon>Miscanthus</taxon>
    </lineage>
</organism>
<evidence type="ECO:0000259" key="2">
    <source>
        <dbReference type="PROSITE" id="PS50192"/>
    </source>
</evidence>
<dbReference type="SUPFAM" id="SSF58038">
    <property type="entry name" value="SNARE fusion complex"/>
    <property type="match status" value="1"/>
</dbReference>
<keyword evidence="4" id="KW-1185">Reference proteome</keyword>
<dbReference type="Gene3D" id="1.20.5.110">
    <property type="match status" value="1"/>
</dbReference>
<evidence type="ECO:0000313" key="4">
    <source>
        <dbReference type="Proteomes" id="UP000604825"/>
    </source>
</evidence>
<dbReference type="OrthoDB" id="428895at2759"/>
<sequence>MDNHEMVKLQRKVIKEQDAELEILEETVTSTKHIALVINGEMDLQTKLIENLDEGVEETSNKL</sequence>
<feature type="domain" description="T-SNARE coiled-coil homology" evidence="2">
    <location>
        <begin position="11"/>
        <end position="63"/>
    </location>
</feature>
<dbReference type="GO" id="GO:0015031">
    <property type="term" value="P:protein transport"/>
    <property type="evidence" value="ECO:0007669"/>
    <property type="project" value="UniProtKB-KW"/>
</dbReference>
<evidence type="ECO:0000256" key="1">
    <source>
        <dbReference type="ARBA" id="ARBA00022927"/>
    </source>
</evidence>
<reference evidence="3" key="1">
    <citation type="submission" date="2020-10" db="EMBL/GenBank/DDBJ databases">
        <authorList>
            <person name="Han B."/>
            <person name="Lu T."/>
            <person name="Zhao Q."/>
            <person name="Huang X."/>
            <person name="Zhao Y."/>
        </authorList>
    </citation>
    <scope>NUCLEOTIDE SEQUENCE</scope>
</reference>
<proteinExistence type="predicted"/>
<protein>
    <recommendedName>
        <fullName evidence="2">t-SNARE coiled-coil homology domain-containing protein</fullName>
    </recommendedName>
</protein>
<dbReference type="PROSITE" id="PS50192">
    <property type="entry name" value="T_SNARE"/>
    <property type="match status" value="1"/>
</dbReference>
<dbReference type="InterPro" id="IPR000727">
    <property type="entry name" value="T_SNARE_dom"/>
</dbReference>
<dbReference type="EMBL" id="CAJGYO010000002">
    <property type="protein sequence ID" value="CAD6209297.1"/>
    <property type="molecule type" value="Genomic_DNA"/>
</dbReference>
<dbReference type="Proteomes" id="UP000604825">
    <property type="component" value="Unassembled WGS sequence"/>
</dbReference>
<keyword evidence="1" id="KW-0813">Transport</keyword>
<dbReference type="CDD" id="cd15841">
    <property type="entry name" value="SNARE_Qc"/>
    <property type="match status" value="1"/>
</dbReference>
<comment type="caution">
    <text evidence="3">The sequence shown here is derived from an EMBL/GenBank/DDBJ whole genome shotgun (WGS) entry which is preliminary data.</text>
</comment>
<accession>A0A811MLE6</accession>
<keyword evidence="1" id="KW-0653">Protein transport</keyword>
<dbReference type="AlphaFoldDB" id="A0A811MLE6"/>
<evidence type="ECO:0000313" key="3">
    <source>
        <dbReference type="EMBL" id="CAD6209297.1"/>
    </source>
</evidence>
<gene>
    <name evidence="3" type="ORF">NCGR_LOCUS5504</name>
</gene>
<name>A0A811MLE6_9POAL</name>